<dbReference type="RefSeq" id="XP_060288148.1">
    <property type="nucleotide sequence ID" value="XM_060422330.1"/>
</dbReference>
<keyword evidence="1" id="KW-1133">Transmembrane helix</keyword>
<dbReference type="AlphaFoldDB" id="A0AAJ0C861"/>
<proteinExistence type="predicted"/>
<dbReference type="Proteomes" id="UP001244011">
    <property type="component" value="Unassembled WGS sequence"/>
</dbReference>
<organism evidence="2 3">
    <name type="scientific">Phialemonium atrogriseum</name>
    <dbReference type="NCBI Taxonomy" id="1093897"/>
    <lineage>
        <taxon>Eukaryota</taxon>
        <taxon>Fungi</taxon>
        <taxon>Dikarya</taxon>
        <taxon>Ascomycota</taxon>
        <taxon>Pezizomycotina</taxon>
        <taxon>Sordariomycetes</taxon>
        <taxon>Sordariomycetidae</taxon>
        <taxon>Cephalothecales</taxon>
        <taxon>Cephalothecaceae</taxon>
        <taxon>Phialemonium</taxon>
    </lineage>
</organism>
<dbReference type="EMBL" id="MU838998">
    <property type="protein sequence ID" value="KAK1771935.1"/>
    <property type="molecule type" value="Genomic_DNA"/>
</dbReference>
<reference evidence="2" key="1">
    <citation type="submission" date="2023-06" db="EMBL/GenBank/DDBJ databases">
        <title>Genome-scale phylogeny and comparative genomics of the fungal order Sordariales.</title>
        <authorList>
            <consortium name="Lawrence Berkeley National Laboratory"/>
            <person name="Hensen N."/>
            <person name="Bonometti L."/>
            <person name="Westerberg I."/>
            <person name="Brannstrom I.O."/>
            <person name="Guillou S."/>
            <person name="Cros-Aarteil S."/>
            <person name="Calhoun S."/>
            <person name="Haridas S."/>
            <person name="Kuo A."/>
            <person name="Mondo S."/>
            <person name="Pangilinan J."/>
            <person name="Riley R."/>
            <person name="Labutti K."/>
            <person name="Andreopoulos B."/>
            <person name="Lipzen A."/>
            <person name="Chen C."/>
            <person name="Yanf M."/>
            <person name="Daum C."/>
            <person name="Ng V."/>
            <person name="Clum A."/>
            <person name="Steindorff A."/>
            <person name="Ohm R."/>
            <person name="Martin F."/>
            <person name="Silar P."/>
            <person name="Natvig D."/>
            <person name="Lalanne C."/>
            <person name="Gautier V."/>
            <person name="Ament-Velasquez S.L."/>
            <person name="Kruys A."/>
            <person name="Hutchinson M.I."/>
            <person name="Powell A.J."/>
            <person name="Barry K."/>
            <person name="Miller A.N."/>
            <person name="Grigoriev I.V."/>
            <person name="Debuchy R."/>
            <person name="Gladieux P."/>
            <person name="Thoren M.H."/>
            <person name="Johannesson H."/>
        </authorList>
    </citation>
    <scope>NUCLEOTIDE SEQUENCE</scope>
    <source>
        <strain evidence="2">8032-3</strain>
    </source>
</reference>
<dbReference type="GeneID" id="85305517"/>
<sequence length="86" mass="9352">MGQNLSDLKVVDTSKDVLSPTDRNADIILGVIWASAFYSCAMIFCACTLLNRWSGPKGDRSVNICSVFGAFVLSIAWPVVLILVRT</sequence>
<feature type="transmembrane region" description="Helical" evidence="1">
    <location>
        <begin position="62"/>
        <end position="84"/>
    </location>
</feature>
<name>A0AAJ0C861_9PEZI</name>
<evidence type="ECO:0000256" key="1">
    <source>
        <dbReference type="SAM" id="Phobius"/>
    </source>
</evidence>
<evidence type="ECO:0000313" key="3">
    <source>
        <dbReference type="Proteomes" id="UP001244011"/>
    </source>
</evidence>
<keyword evidence="3" id="KW-1185">Reference proteome</keyword>
<keyword evidence="1" id="KW-0472">Membrane</keyword>
<evidence type="ECO:0000313" key="2">
    <source>
        <dbReference type="EMBL" id="KAK1771935.1"/>
    </source>
</evidence>
<protein>
    <submittedName>
        <fullName evidence="2">Uncharacterized protein</fullName>
    </submittedName>
</protein>
<comment type="caution">
    <text evidence="2">The sequence shown here is derived from an EMBL/GenBank/DDBJ whole genome shotgun (WGS) entry which is preliminary data.</text>
</comment>
<keyword evidence="1" id="KW-0812">Transmembrane</keyword>
<gene>
    <name evidence="2" type="ORF">QBC33DRAFT_171460</name>
</gene>
<feature type="transmembrane region" description="Helical" evidence="1">
    <location>
        <begin position="27"/>
        <end position="50"/>
    </location>
</feature>
<accession>A0AAJ0C861</accession>